<gene>
    <name evidence="5" type="primary">nusG</name>
    <name evidence="11" type="ORF">CHK_0493</name>
</gene>
<accession>A0A0M2NLW9</accession>
<evidence type="ECO:0000259" key="9">
    <source>
        <dbReference type="SMART" id="SM00738"/>
    </source>
</evidence>
<dbReference type="InterPro" id="IPR014722">
    <property type="entry name" value="Rib_uL2_dom2"/>
</dbReference>
<evidence type="ECO:0000256" key="5">
    <source>
        <dbReference type="HAMAP-Rule" id="MF_00948"/>
    </source>
</evidence>
<dbReference type="PATRIC" id="fig|270498.16.peg.1425"/>
<feature type="domain" description="NusG-like N-terminal" evidence="9">
    <location>
        <begin position="45"/>
        <end position="153"/>
    </location>
</feature>
<dbReference type="InterPro" id="IPR001062">
    <property type="entry name" value="Transcrpt_antiterm_NusG"/>
</dbReference>
<evidence type="ECO:0000259" key="10">
    <source>
        <dbReference type="SMART" id="SM00739"/>
    </source>
</evidence>
<dbReference type="GO" id="GO:0006354">
    <property type="term" value="P:DNA-templated transcription elongation"/>
    <property type="evidence" value="ECO:0007669"/>
    <property type="project" value="UniProtKB-UniRule"/>
</dbReference>
<dbReference type="Proteomes" id="UP000034076">
    <property type="component" value="Unassembled WGS sequence"/>
</dbReference>
<dbReference type="SMART" id="SM00738">
    <property type="entry name" value="NGN"/>
    <property type="match status" value="1"/>
</dbReference>
<feature type="region of interest" description="Disordered" evidence="8">
    <location>
        <begin position="1"/>
        <end position="36"/>
    </location>
</feature>
<dbReference type="GO" id="GO:0005829">
    <property type="term" value="C:cytosol"/>
    <property type="evidence" value="ECO:0007669"/>
    <property type="project" value="TreeGrafter"/>
</dbReference>
<evidence type="ECO:0000256" key="7">
    <source>
        <dbReference type="RuleBase" id="RU000538"/>
    </source>
</evidence>
<dbReference type="InterPro" id="IPR036735">
    <property type="entry name" value="NGN_dom_sf"/>
</dbReference>
<dbReference type="InterPro" id="IPR047050">
    <property type="entry name" value="NGN"/>
</dbReference>
<keyword evidence="3 5" id="KW-0805">Transcription regulation</keyword>
<dbReference type="Gene3D" id="2.30.30.30">
    <property type="match status" value="1"/>
</dbReference>
<dbReference type="HAMAP" id="MF_00948">
    <property type="entry name" value="NusG"/>
    <property type="match status" value="1"/>
</dbReference>
<feature type="domain" description="KOW" evidence="10">
    <location>
        <begin position="159"/>
        <end position="186"/>
    </location>
</feature>
<evidence type="ECO:0000256" key="4">
    <source>
        <dbReference type="ARBA" id="ARBA00023163"/>
    </source>
</evidence>
<reference evidence="11 12" key="1">
    <citation type="submission" date="2015-04" db="EMBL/GenBank/DDBJ databases">
        <title>Draft genome sequence of bacteremic isolate Catabacter hongkongensis type strain HKU16T.</title>
        <authorList>
            <person name="Lau S.K."/>
            <person name="Teng J.L."/>
            <person name="Huang Y."/>
            <person name="Curreem S.O."/>
            <person name="Tsui S.K."/>
            <person name="Woo P.C."/>
        </authorList>
    </citation>
    <scope>NUCLEOTIDE SEQUENCE [LARGE SCALE GENOMIC DNA]</scope>
    <source>
        <strain evidence="11 12">HKU16</strain>
    </source>
</reference>
<organism evidence="11 12">
    <name type="scientific">Christensenella hongkongensis</name>
    <dbReference type="NCBI Taxonomy" id="270498"/>
    <lineage>
        <taxon>Bacteria</taxon>
        <taxon>Bacillati</taxon>
        <taxon>Bacillota</taxon>
        <taxon>Clostridia</taxon>
        <taxon>Christensenellales</taxon>
        <taxon>Christensenellaceae</taxon>
        <taxon>Christensenella</taxon>
    </lineage>
</organism>
<dbReference type="SMART" id="SM00739">
    <property type="entry name" value="KOW"/>
    <property type="match status" value="1"/>
</dbReference>
<comment type="function">
    <text evidence="5 7">Participates in transcription elongation, termination and antitermination.</text>
</comment>
<evidence type="ECO:0000256" key="3">
    <source>
        <dbReference type="ARBA" id="ARBA00023015"/>
    </source>
</evidence>
<feature type="compositionally biased region" description="Basic and acidic residues" evidence="8">
    <location>
        <begin position="1"/>
        <end position="16"/>
    </location>
</feature>
<comment type="caution">
    <text evidence="11">The sequence shown here is derived from an EMBL/GenBank/DDBJ whole genome shotgun (WGS) entry which is preliminary data.</text>
</comment>
<evidence type="ECO:0000313" key="11">
    <source>
        <dbReference type="EMBL" id="KKI51976.1"/>
    </source>
</evidence>
<comment type="similarity">
    <text evidence="5 7">Belongs to the NusG family.</text>
</comment>
<keyword evidence="1 5" id="KW-0806">Transcription termination</keyword>
<evidence type="ECO:0000313" key="12">
    <source>
        <dbReference type="Proteomes" id="UP000034076"/>
    </source>
</evidence>
<dbReference type="STRING" id="270498.CHK_0493"/>
<dbReference type="CDD" id="cd09891">
    <property type="entry name" value="NGN_Bact_1"/>
    <property type="match status" value="1"/>
</dbReference>
<dbReference type="GO" id="GO:0006353">
    <property type="term" value="P:DNA-templated transcription termination"/>
    <property type="evidence" value="ECO:0007669"/>
    <property type="project" value="UniProtKB-UniRule"/>
</dbReference>
<dbReference type="PANTHER" id="PTHR30265">
    <property type="entry name" value="RHO-INTERACTING TRANSCRIPTION TERMINATION FACTOR NUSG"/>
    <property type="match status" value="1"/>
</dbReference>
<evidence type="ECO:0000256" key="6">
    <source>
        <dbReference type="NCBIfam" id="TIGR00922"/>
    </source>
</evidence>
<dbReference type="RefSeq" id="WP_082103351.1">
    <property type="nucleotide sequence ID" value="NZ_JAXDTA010000130.1"/>
</dbReference>
<feature type="compositionally biased region" description="Basic and acidic residues" evidence="8">
    <location>
        <begin position="27"/>
        <end position="36"/>
    </location>
</feature>
<dbReference type="GO" id="GO:0032784">
    <property type="term" value="P:regulation of DNA-templated transcription elongation"/>
    <property type="evidence" value="ECO:0007669"/>
    <property type="project" value="InterPro"/>
</dbReference>
<dbReference type="Pfam" id="PF02357">
    <property type="entry name" value="NusG"/>
    <property type="match status" value="1"/>
</dbReference>
<dbReference type="Pfam" id="PF00467">
    <property type="entry name" value="KOW"/>
    <property type="match status" value="1"/>
</dbReference>
<evidence type="ECO:0000256" key="2">
    <source>
        <dbReference type="ARBA" id="ARBA00022814"/>
    </source>
</evidence>
<keyword evidence="4 5" id="KW-0804">Transcription</keyword>
<dbReference type="SUPFAM" id="SSF50104">
    <property type="entry name" value="Translation proteins SH3-like domain"/>
    <property type="match status" value="1"/>
</dbReference>
<dbReference type="Gene3D" id="3.30.70.940">
    <property type="entry name" value="NusG, N-terminal domain"/>
    <property type="match status" value="1"/>
</dbReference>
<dbReference type="OrthoDB" id="9809075at2"/>
<dbReference type="PANTHER" id="PTHR30265:SF2">
    <property type="entry name" value="TRANSCRIPTION TERMINATION_ANTITERMINATION PROTEIN NUSG"/>
    <property type="match status" value="1"/>
</dbReference>
<dbReference type="GO" id="GO:0031564">
    <property type="term" value="P:transcription antitermination"/>
    <property type="evidence" value="ECO:0007669"/>
    <property type="project" value="UniProtKB-UniRule"/>
</dbReference>
<dbReference type="InterPro" id="IPR006645">
    <property type="entry name" value="NGN-like_dom"/>
</dbReference>
<name>A0A0M2NLW9_9FIRM</name>
<dbReference type="InterPro" id="IPR008991">
    <property type="entry name" value="Translation_prot_SH3-like_sf"/>
</dbReference>
<proteinExistence type="inferred from homology"/>
<dbReference type="NCBIfam" id="TIGR00922">
    <property type="entry name" value="nusG"/>
    <property type="match status" value="1"/>
</dbReference>
<dbReference type="InterPro" id="IPR043425">
    <property type="entry name" value="NusG-like"/>
</dbReference>
<dbReference type="PRINTS" id="PR00338">
    <property type="entry name" value="NUSGTNSCPFCT"/>
</dbReference>
<dbReference type="FunFam" id="3.30.70.940:FF:000002">
    <property type="entry name" value="Transcription termination/antitermination protein NusG"/>
    <property type="match status" value="1"/>
</dbReference>
<keyword evidence="12" id="KW-1185">Reference proteome</keyword>
<dbReference type="AlphaFoldDB" id="A0A0M2NLW9"/>
<dbReference type="SUPFAM" id="SSF82679">
    <property type="entry name" value="N-utilization substance G protein NusG, N-terminal domain"/>
    <property type="match status" value="1"/>
</dbReference>
<sequence>MSNEKIGSEDVLKQPEETQEQVNTETPKAETEEKPKFIKQEKTDKPYWYVVYTYSGYENKVMDNLLKTVENHNLHDTIIDVKVPMEESVEIKNGKKRHVTRKLFPGYVMVKMFLTDESWYVVRNTRGVTGFVGPSSKPIPLSDAEVRSMGIENVRINLDVEVGNNVIVTSGPLESFVGVVEEVNTERQKVRVMVSMFGRDTSVELDFVQVKRI</sequence>
<evidence type="ECO:0000256" key="1">
    <source>
        <dbReference type="ARBA" id="ARBA00022472"/>
    </source>
</evidence>
<dbReference type="InterPro" id="IPR005824">
    <property type="entry name" value="KOW"/>
</dbReference>
<dbReference type="CDD" id="cd06091">
    <property type="entry name" value="KOW_NusG"/>
    <property type="match status" value="1"/>
</dbReference>
<keyword evidence="2 5" id="KW-0889">Transcription antitermination</keyword>
<dbReference type="EMBL" id="LAYJ01000047">
    <property type="protein sequence ID" value="KKI51976.1"/>
    <property type="molecule type" value="Genomic_DNA"/>
</dbReference>
<evidence type="ECO:0000256" key="8">
    <source>
        <dbReference type="SAM" id="MobiDB-lite"/>
    </source>
</evidence>
<protein>
    <recommendedName>
        <fullName evidence="5 6">Transcription termination/antitermination protein NusG</fullName>
    </recommendedName>
</protein>